<dbReference type="GO" id="GO:0016209">
    <property type="term" value="F:antioxidant activity"/>
    <property type="evidence" value="ECO:0007669"/>
    <property type="project" value="InterPro"/>
</dbReference>
<dbReference type="GO" id="GO:0017004">
    <property type="term" value="P:cytochrome complex assembly"/>
    <property type="evidence" value="ECO:0007669"/>
    <property type="project" value="UniProtKB-KW"/>
</dbReference>
<evidence type="ECO:0000256" key="1">
    <source>
        <dbReference type="ARBA" id="ARBA00004196"/>
    </source>
</evidence>
<dbReference type="InterPro" id="IPR025380">
    <property type="entry name" value="DUF4369"/>
</dbReference>
<comment type="caution">
    <text evidence="6">The sequence shown here is derived from an EMBL/GenBank/DDBJ whole genome shotgun (WGS) entry which is preliminary data.</text>
</comment>
<evidence type="ECO:0000259" key="5">
    <source>
        <dbReference type="PROSITE" id="PS51352"/>
    </source>
</evidence>
<dbReference type="RefSeq" id="WP_107823682.1">
    <property type="nucleotide sequence ID" value="NZ_QAAD01000025.1"/>
</dbReference>
<feature type="domain" description="Thioredoxin" evidence="5">
    <location>
        <begin position="250"/>
        <end position="386"/>
    </location>
</feature>
<dbReference type="CDD" id="cd02966">
    <property type="entry name" value="TlpA_like_family"/>
    <property type="match status" value="1"/>
</dbReference>
<keyword evidence="2" id="KW-0201">Cytochrome c-type biogenesis</keyword>
<gene>
    <name evidence="6" type="ORF">C8N47_12522</name>
</gene>
<evidence type="ECO:0000313" key="6">
    <source>
        <dbReference type="EMBL" id="PTN05925.1"/>
    </source>
</evidence>
<proteinExistence type="predicted"/>
<dbReference type="Pfam" id="PF14289">
    <property type="entry name" value="DUF4369"/>
    <property type="match status" value="1"/>
</dbReference>
<organism evidence="6 7">
    <name type="scientific">Mangrovibacterium marinum</name>
    <dbReference type="NCBI Taxonomy" id="1639118"/>
    <lineage>
        <taxon>Bacteria</taxon>
        <taxon>Pseudomonadati</taxon>
        <taxon>Bacteroidota</taxon>
        <taxon>Bacteroidia</taxon>
        <taxon>Marinilabiliales</taxon>
        <taxon>Prolixibacteraceae</taxon>
        <taxon>Mangrovibacterium</taxon>
    </lineage>
</organism>
<dbReference type="InterPro" id="IPR000866">
    <property type="entry name" value="AhpC/TSA"/>
</dbReference>
<dbReference type="OrthoDB" id="9794348at2"/>
<sequence length="386" mass="43772">MKKLLTGFLGLLIICSLGCSRGYKIEGELSEAADGTKIALVPFAKYDVKPEAETTIEGGKFHFAGTVPEPRLYFLVLGDKEDYFQLMVENNSISVKGTVKKRPGNDGATTQAFDKMEVTGSESHNYFKSQMAVREGLNKLFEEKNERYADVQAMYGKARGEKDQARMDSIKNLPAYQDYVQAENAFFAEVEKRYNQVFEDNKETFWGPLMMLNLYSYFTSEVRPTFDAMSEEAKNSYYGKMVAEDLYPANRTGEKVPDFTTTDKNGKQCTLNELIKDKKVILIDFWASWCVPCRKELPNVKANYEKYASKGFEVIGFSIDKDPKAWAKALEEEGLKWPNFNDLEVSSLYKVKAVPTTYLIDNEGRLIADNVRGEDLGKKLEEILGD</sequence>
<dbReference type="AlphaFoldDB" id="A0A2T5BXW7"/>
<evidence type="ECO:0000313" key="7">
    <source>
        <dbReference type="Proteomes" id="UP000243525"/>
    </source>
</evidence>
<comment type="subcellular location">
    <subcellularLocation>
        <location evidence="1">Cell envelope</location>
    </subcellularLocation>
</comment>
<dbReference type="InterPro" id="IPR036249">
    <property type="entry name" value="Thioredoxin-like_sf"/>
</dbReference>
<name>A0A2T5BXW7_9BACT</name>
<dbReference type="InterPro" id="IPR013766">
    <property type="entry name" value="Thioredoxin_domain"/>
</dbReference>
<dbReference type="Gene3D" id="3.40.30.10">
    <property type="entry name" value="Glutaredoxin"/>
    <property type="match status" value="1"/>
</dbReference>
<dbReference type="EMBL" id="QAAD01000025">
    <property type="protein sequence ID" value="PTN05925.1"/>
    <property type="molecule type" value="Genomic_DNA"/>
</dbReference>
<dbReference type="SUPFAM" id="SSF52833">
    <property type="entry name" value="Thioredoxin-like"/>
    <property type="match status" value="1"/>
</dbReference>
<dbReference type="GO" id="GO:0016491">
    <property type="term" value="F:oxidoreductase activity"/>
    <property type="evidence" value="ECO:0007669"/>
    <property type="project" value="InterPro"/>
</dbReference>
<accession>A0A2T5BXW7</accession>
<dbReference type="Pfam" id="PF00578">
    <property type="entry name" value="AhpC-TSA"/>
    <property type="match status" value="1"/>
</dbReference>
<dbReference type="PROSITE" id="PS00194">
    <property type="entry name" value="THIOREDOXIN_1"/>
    <property type="match status" value="1"/>
</dbReference>
<evidence type="ECO:0000256" key="3">
    <source>
        <dbReference type="ARBA" id="ARBA00023157"/>
    </source>
</evidence>
<dbReference type="PROSITE" id="PS51352">
    <property type="entry name" value="THIOREDOXIN_2"/>
    <property type="match status" value="1"/>
</dbReference>
<evidence type="ECO:0000256" key="2">
    <source>
        <dbReference type="ARBA" id="ARBA00022748"/>
    </source>
</evidence>
<dbReference type="PANTHER" id="PTHR42852">
    <property type="entry name" value="THIOL:DISULFIDE INTERCHANGE PROTEIN DSBE"/>
    <property type="match status" value="1"/>
</dbReference>
<reference evidence="6 7" key="1">
    <citation type="submission" date="2018-04" db="EMBL/GenBank/DDBJ databases">
        <title>Genomic Encyclopedia of Archaeal and Bacterial Type Strains, Phase II (KMG-II): from individual species to whole genera.</title>
        <authorList>
            <person name="Goeker M."/>
        </authorList>
    </citation>
    <scope>NUCLEOTIDE SEQUENCE [LARGE SCALE GENOMIC DNA]</scope>
    <source>
        <strain evidence="6 7">DSM 28823</strain>
    </source>
</reference>
<dbReference type="InterPro" id="IPR017937">
    <property type="entry name" value="Thioredoxin_CS"/>
</dbReference>
<dbReference type="PANTHER" id="PTHR42852:SF6">
    <property type="entry name" value="THIOL:DISULFIDE INTERCHANGE PROTEIN DSBE"/>
    <property type="match status" value="1"/>
</dbReference>
<keyword evidence="7" id="KW-1185">Reference proteome</keyword>
<keyword evidence="3" id="KW-1015">Disulfide bond</keyword>
<dbReference type="InterPro" id="IPR050553">
    <property type="entry name" value="Thioredoxin_ResA/DsbE_sf"/>
</dbReference>
<evidence type="ECO:0000256" key="4">
    <source>
        <dbReference type="ARBA" id="ARBA00023284"/>
    </source>
</evidence>
<keyword evidence="4" id="KW-0676">Redox-active center</keyword>
<protein>
    <submittedName>
        <fullName evidence="6">Peroxiredoxin</fullName>
    </submittedName>
</protein>
<dbReference type="Proteomes" id="UP000243525">
    <property type="component" value="Unassembled WGS sequence"/>
</dbReference>
<dbReference type="GO" id="GO:0030313">
    <property type="term" value="C:cell envelope"/>
    <property type="evidence" value="ECO:0007669"/>
    <property type="project" value="UniProtKB-SubCell"/>
</dbReference>